<dbReference type="InterPro" id="IPR045244">
    <property type="entry name" value="PGM"/>
</dbReference>
<dbReference type="FunFam" id="3.40.120.10:FF:000005">
    <property type="entry name" value="Phosphoglucomutase 5"/>
    <property type="match status" value="1"/>
</dbReference>
<dbReference type="EC" id="5.4.2.2" evidence="4"/>
<feature type="domain" description="Alpha-D-phosphohexomutase alpha/beta/alpha" evidence="13">
    <location>
        <begin position="295"/>
        <end position="407"/>
    </location>
</feature>
<gene>
    <name evidence="14" type="ORF">G5575_10935</name>
</gene>
<feature type="compositionally biased region" description="Polar residues" evidence="10">
    <location>
        <begin position="1"/>
        <end position="17"/>
    </location>
</feature>
<dbReference type="SUPFAM" id="SSF55957">
    <property type="entry name" value="Phosphoglucomutase, C-terminal domain"/>
    <property type="match status" value="1"/>
</dbReference>
<dbReference type="Pfam" id="PF24947">
    <property type="entry name" value="PGM1_C_vert_fung"/>
    <property type="match status" value="1"/>
</dbReference>
<evidence type="ECO:0000256" key="7">
    <source>
        <dbReference type="ARBA" id="ARBA00022842"/>
    </source>
</evidence>
<comment type="catalytic activity">
    <reaction evidence="1">
        <text>alpha-D-glucose 1-phosphate = alpha-D-glucose 6-phosphate</text>
        <dbReference type="Rhea" id="RHEA:23536"/>
        <dbReference type="ChEBI" id="CHEBI:58225"/>
        <dbReference type="ChEBI" id="CHEBI:58601"/>
        <dbReference type="EC" id="5.4.2.2"/>
    </reaction>
</comment>
<feature type="domain" description="Alpha-D-phosphohexomutase alpha/beta/alpha" evidence="11">
    <location>
        <begin position="14"/>
        <end position="150"/>
    </location>
</feature>
<dbReference type="PRINTS" id="PR00509">
    <property type="entry name" value="PGMPMM"/>
</dbReference>
<keyword evidence="5" id="KW-0597">Phosphoprotein</keyword>
<dbReference type="AlphaFoldDB" id="A0A6M1SEZ9"/>
<dbReference type="SUPFAM" id="SSF53738">
    <property type="entry name" value="Phosphoglucomutase, first 3 domains"/>
    <property type="match status" value="3"/>
</dbReference>
<keyword evidence="15" id="KW-1185">Reference proteome</keyword>
<feature type="region of interest" description="Disordered" evidence="10">
    <location>
        <begin position="1"/>
        <end position="20"/>
    </location>
</feature>
<dbReference type="PANTHER" id="PTHR22573:SF2">
    <property type="entry name" value="PHOSPHOGLUCOMUTASE"/>
    <property type="match status" value="1"/>
</dbReference>
<sequence length="544" mass="58419">MTTQTIKTTPFSDQKPGTSGLRKRVTVYQQPNYVENYIQAIFDSLEGFAGQTLVIGGDGRFYNDVAIQKAIRIAAANGFGKVLVGQGGILSTPAASHVIRHYKAFGGLVLSASHNPGGPEGDFGIKYNIGNGGPAPEKITDAVYARTKIIDSFKTLDTADIDLNAIGTQQVGDMVVEVIDPVKDYAALMQTLFDFDAIRALFAGGFRMTFDAMAAVTGPYANAILEDMLGAPKGTVVNGTPSPTFDNGHPDPNLVYCKDMHDLLMTPDGPDFGAASDGDGDRNLIIGKNRFVTPSDSLALLAANAHLAPGYKDGIAGIARSMPTSAAADRVAEKLGIEMHETPTGWKFFGNLLDAGRVTICGEESAGTGSNHVREKDGLWAVLLWLNILAVRKHGVDEIVREHWRTYGRNYYTRHDYEEVDSAIANQLMDDLRGKLASLPGQTLGDDMQVAYADDFTYHDPVDGSTSAKQGVRIGFVDGSRIVLRLSGTGTVGATLRVYLERYEASDGRHDLDTQVALEPLIAIAEQLAGIKSRTGRTEPSVIT</sequence>
<evidence type="ECO:0000259" key="11">
    <source>
        <dbReference type="Pfam" id="PF02878"/>
    </source>
</evidence>
<evidence type="ECO:0000259" key="12">
    <source>
        <dbReference type="Pfam" id="PF02879"/>
    </source>
</evidence>
<evidence type="ECO:0000259" key="13">
    <source>
        <dbReference type="Pfam" id="PF02880"/>
    </source>
</evidence>
<keyword evidence="8 14" id="KW-0413">Isomerase</keyword>
<dbReference type="Pfam" id="PF02880">
    <property type="entry name" value="PGM_PMM_III"/>
    <property type="match status" value="1"/>
</dbReference>
<comment type="caution">
    <text evidence="14">The sequence shown here is derived from an EMBL/GenBank/DDBJ whole genome shotgun (WGS) entry which is preliminary data.</text>
</comment>
<dbReference type="FunFam" id="3.30.310.50:FF:000002">
    <property type="entry name" value="Phosphoglucomutase 5"/>
    <property type="match status" value="1"/>
</dbReference>
<dbReference type="PANTHER" id="PTHR22573">
    <property type="entry name" value="PHOSPHOHEXOMUTASE FAMILY MEMBER"/>
    <property type="match status" value="1"/>
</dbReference>
<evidence type="ECO:0000256" key="3">
    <source>
        <dbReference type="ARBA" id="ARBA00010231"/>
    </source>
</evidence>
<reference evidence="14 15" key="1">
    <citation type="submission" date="2020-02" db="EMBL/GenBank/DDBJ databases">
        <authorList>
            <person name="Khan S.A."/>
            <person name="Jeon C.O."/>
            <person name="Chun B.H."/>
        </authorList>
    </citation>
    <scope>NUCLEOTIDE SEQUENCE [LARGE SCALE GENOMIC DNA]</scope>
    <source>
        <strain evidence="14 15">H239</strain>
    </source>
</reference>
<comment type="similarity">
    <text evidence="3 9">Belongs to the phosphohexose mutase family.</text>
</comment>
<evidence type="ECO:0000256" key="1">
    <source>
        <dbReference type="ARBA" id="ARBA00000443"/>
    </source>
</evidence>
<evidence type="ECO:0000256" key="5">
    <source>
        <dbReference type="ARBA" id="ARBA00022553"/>
    </source>
</evidence>
<dbReference type="FunFam" id="3.40.120.10:FF:000004">
    <property type="entry name" value="Phosphoglucomutase 5"/>
    <property type="match status" value="1"/>
</dbReference>
<dbReference type="RefSeq" id="WP_164534341.1">
    <property type="nucleotide sequence ID" value="NZ_JAALFG010000002.1"/>
</dbReference>
<dbReference type="InterPro" id="IPR016055">
    <property type="entry name" value="A-D-PHexomutase_a/b/a-I/II/III"/>
</dbReference>
<dbReference type="GO" id="GO:0005829">
    <property type="term" value="C:cytosol"/>
    <property type="evidence" value="ECO:0007669"/>
    <property type="project" value="TreeGrafter"/>
</dbReference>
<feature type="domain" description="Alpha-D-phosphohexomutase alpha/beta/alpha" evidence="12">
    <location>
        <begin position="184"/>
        <end position="286"/>
    </location>
</feature>
<evidence type="ECO:0000313" key="15">
    <source>
        <dbReference type="Proteomes" id="UP000474802"/>
    </source>
</evidence>
<protein>
    <recommendedName>
        <fullName evidence="4">phosphoglucomutase (alpha-D-glucose-1,6-bisphosphate-dependent)</fullName>
        <ecNumber evidence="4">5.4.2.2</ecNumber>
    </recommendedName>
</protein>
<evidence type="ECO:0000256" key="6">
    <source>
        <dbReference type="ARBA" id="ARBA00022723"/>
    </source>
</evidence>
<keyword evidence="6 9" id="KW-0479">Metal-binding</keyword>
<evidence type="ECO:0000256" key="2">
    <source>
        <dbReference type="ARBA" id="ARBA00001946"/>
    </source>
</evidence>
<reference evidence="14 15" key="2">
    <citation type="submission" date="2020-03" db="EMBL/GenBank/DDBJ databases">
        <title>Devosia chinhatensis sp. nov., isolated from a hexachlorocyclohexane (HCH) dump site in India.</title>
        <authorList>
            <person name="Kumar M."/>
            <person name="Lal R."/>
        </authorList>
    </citation>
    <scope>NUCLEOTIDE SEQUENCE [LARGE SCALE GENOMIC DNA]</scope>
    <source>
        <strain evidence="14 15">H239</strain>
    </source>
</reference>
<dbReference type="GO" id="GO:0000287">
    <property type="term" value="F:magnesium ion binding"/>
    <property type="evidence" value="ECO:0007669"/>
    <property type="project" value="InterPro"/>
</dbReference>
<dbReference type="InterPro" id="IPR016066">
    <property type="entry name" value="A-D-PHexomutase_CS"/>
</dbReference>
<dbReference type="InterPro" id="IPR036900">
    <property type="entry name" value="A-D-PHexomutase_C_sf"/>
</dbReference>
<comment type="cofactor">
    <cofactor evidence="2">
        <name>Mg(2+)</name>
        <dbReference type="ChEBI" id="CHEBI:18420"/>
    </cofactor>
</comment>
<evidence type="ECO:0000256" key="8">
    <source>
        <dbReference type="ARBA" id="ARBA00023235"/>
    </source>
</evidence>
<dbReference type="GO" id="GO:0005975">
    <property type="term" value="P:carbohydrate metabolic process"/>
    <property type="evidence" value="ECO:0007669"/>
    <property type="project" value="InterPro"/>
</dbReference>
<dbReference type="Pfam" id="PF02879">
    <property type="entry name" value="PGM_PMM_II"/>
    <property type="match status" value="1"/>
</dbReference>
<dbReference type="Proteomes" id="UP000474802">
    <property type="component" value="Unassembled WGS sequence"/>
</dbReference>
<dbReference type="PROSITE" id="PS00710">
    <property type="entry name" value="PGM_PMM"/>
    <property type="match status" value="1"/>
</dbReference>
<dbReference type="Pfam" id="PF02878">
    <property type="entry name" value="PGM_PMM_I"/>
    <property type="match status" value="1"/>
</dbReference>
<accession>A0A6M1SEZ9</accession>
<dbReference type="InterPro" id="IPR005846">
    <property type="entry name" value="A-D-PHexomutase_a/b/a-III"/>
</dbReference>
<dbReference type="NCBIfam" id="NF005737">
    <property type="entry name" value="PRK07564.1-1"/>
    <property type="match status" value="1"/>
</dbReference>
<evidence type="ECO:0000256" key="4">
    <source>
        <dbReference type="ARBA" id="ARBA00012728"/>
    </source>
</evidence>
<proteinExistence type="inferred from homology"/>
<keyword evidence="7 9" id="KW-0460">Magnesium</keyword>
<dbReference type="InterPro" id="IPR005845">
    <property type="entry name" value="A-D-PHexomutase_a/b/a-II"/>
</dbReference>
<dbReference type="InterPro" id="IPR005841">
    <property type="entry name" value="Alpha-D-phosphohexomutase_SF"/>
</dbReference>
<evidence type="ECO:0000256" key="9">
    <source>
        <dbReference type="RuleBase" id="RU004326"/>
    </source>
</evidence>
<dbReference type="GO" id="GO:0004614">
    <property type="term" value="F:phosphoglucomutase activity"/>
    <property type="evidence" value="ECO:0007669"/>
    <property type="project" value="UniProtKB-EC"/>
</dbReference>
<organism evidence="14 15">
    <name type="scientific">Devosia aurantiaca</name>
    <dbReference type="NCBI Taxonomy" id="2714858"/>
    <lineage>
        <taxon>Bacteria</taxon>
        <taxon>Pseudomonadati</taxon>
        <taxon>Pseudomonadota</taxon>
        <taxon>Alphaproteobacteria</taxon>
        <taxon>Hyphomicrobiales</taxon>
        <taxon>Devosiaceae</taxon>
        <taxon>Devosia</taxon>
    </lineage>
</organism>
<dbReference type="Gene3D" id="3.30.310.50">
    <property type="entry name" value="Alpha-D-phosphohexomutase, C-terminal domain"/>
    <property type="match status" value="1"/>
</dbReference>
<name>A0A6M1SEZ9_9HYPH</name>
<dbReference type="InterPro" id="IPR005844">
    <property type="entry name" value="A-D-PHexomutase_a/b/a-I"/>
</dbReference>
<evidence type="ECO:0000313" key="14">
    <source>
        <dbReference type="EMBL" id="NGP18107.1"/>
    </source>
</evidence>
<dbReference type="Gene3D" id="3.40.120.10">
    <property type="entry name" value="Alpha-D-Glucose-1,6-Bisphosphate, subunit A, domain 3"/>
    <property type="match status" value="3"/>
</dbReference>
<dbReference type="EMBL" id="JAALFG010000002">
    <property type="protein sequence ID" value="NGP18107.1"/>
    <property type="molecule type" value="Genomic_DNA"/>
</dbReference>
<evidence type="ECO:0000256" key="10">
    <source>
        <dbReference type="SAM" id="MobiDB-lite"/>
    </source>
</evidence>